<dbReference type="InterPro" id="IPR055101">
    <property type="entry name" value="AIPR_N"/>
</dbReference>
<dbReference type="InterPro" id="IPR018891">
    <property type="entry name" value="AIPR_C"/>
</dbReference>
<sequence length="698" mass="78858">MRVEEFLEELSQMVVRRGQANNLVDTLAFVHEVADRLVDDPAFGEFEFAEWQGPGPNNRTLKLHGYTHYDDSDGSIGLVIGKWQDLSAPETLTSTTVKQLIGYLQGFVTEALQRDLSERIPEVNPAYELACLLSEEKANISRIRLHIFTNLTLSKKFKEELEGEVAGIPIERHVWDLQRLSAIYQSSREREAVEIKLTDFSESGIPCINASGGDAYNSYLCVIKANLLADLFERYGSRLLEGNVRSFLGMRGNVNKGIKRTIRDQPHLFFPYNNGIAATASEVDIQRVDGHDTITRIVDLQIVNGGQTTASILDARKKDKLILDNVTVQMKLTNVTQSEAHELIPKIAEYANTQNKVNIADFFANHPFHRKIEEISRRILIPAKAGQRIQSKWFYERARGQFQNARLYLTKAQMNAFDSEYPFSQVITKTDLAKYGNTLEEKPYWVSLGAQKNFLKFADKFKSKKDDQTQDDYWERISPNFGDGYFRNMVSVGIVWKELERIVSGAKGSWYEGGYRPQIVTYTFAKLVNFARSQGLEVDLDSIWNNQALTPELHHYLEWLAPQVQGVLINPPAGEGNVGEWCKKERCWQAVVELEPPIIPAVGVVIEKETHKRQAAAAKKEAVIDDGIAAQIKVVQLGGDHWRQLKSWNLVHHVLSPTEEDILRLAAKAPERLSAAQAILLLKAFAKADLEGFKPTDG</sequence>
<evidence type="ECO:0000313" key="3">
    <source>
        <dbReference type="EMBL" id="TLS68328.1"/>
    </source>
</evidence>
<keyword evidence="4" id="KW-1185">Reference proteome</keyword>
<dbReference type="Pfam" id="PF10592">
    <property type="entry name" value="AIPR"/>
    <property type="match status" value="1"/>
</dbReference>
<dbReference type="EMBL" id="VBRY01000003">
    <property type="protein sequence ID" value="TLS68328.1"/>
    <property type="molecule type" value="Genomic_DNA"/>
</dbReference>
<proteinExistence type="predicted"/>
<feature type="domain" description="Abortive phage infection protein C-terminal" evidence="1">
    <location>
        <begin position="240"/>
        <end position="571"/>
    </location>
</feature>
<name>A0A5R9GS01_9PROT</name>
<evidence type="ECO:0000313" key="4">
    <source>
        <dbReference type="Proteomes" id="UP000306585"/>
    </source>
</evidence>
<dbReference type="AlphaFoldDB" id="A0A5R9GS01"/>
<dbReference type="RefSeq" id="WP_138238663.1">
    <property type="nucleotide sequence ID" value="NZ_VBRY01000003.1"/>
</dbReference>
<organism evidence="3 4">
    <name type="scientific">Mariprofundus erugo</name>
    <dbReference type="NCBI Taxonomy" id="2528639"/>
    <lineage>
        <taxon>Bacteria</taxon>
        <taxon>Pseudomonadati</taxon>
        <taxon>Pseudomonadota</taxon>
        <taxon>Candidatius Mariprofundia</taxon>
        <taxon>Mariprofundales</taxon>
        <taxon>Mariprofundaceae</taxon>
        <taxon>Mariprofundus</taxon>
    </lineage>
</organism>
<evidence type="ECO:0000259" key="2">
    <source>
        <dbReference type="Pfam" id="PF22879"/>
    </source>
</evidence>
<protein>
    <submittedName>
        <fullName evidence="3">AIPR family protein</fullName>
    </submittedName>
</protein>
<feature type="domain" description="Abortive infection phage resistance protein N-terminal" evidence="2">
    <location>
        <begin position="29"/>
        <end position="180"/>
    </location>
</feature>
<dbReference type="Proteomes" id="UP000306585">
    <property type="component" value="Unassembled WGS sequence"/>
</dbReference>
<comment type="caution">
    <text evidence="3">The sequence shown here is derived from an EMBL/GenBank/DDBJ whole genome shotgun (WGS) entry which is preliminary data.</text>
</comment>
<evidence type="ECO:0000259" key="1">
    <source>
        <dbReference type="Pfam" id="PF10592"/>
    </source>
</evidence>
<dbReference type="Pfam" id="PF22879">
    <property type="entry name" value="AIPR_N"/>
    <property type="match status" value="1"/>
</dbReference>
<reference evidence="3 4" key="1">
    <citation type="journal article" date="2019" name="Appl. Environ. Microbiol.">
        <title>Environmental Evidence and Genomic Insight of Iron-oxidizing Bacteria Preference Towards More Corrosion Resistant Stainless Steel at Higher Salinities.</title>
        <authorList>
            <person name="Garrison C.E."/>
            <person name="Price K.A."/>
            <person name="Field E.K."/>
        </authorList>
    </citation>
    <scope>NUCLEOTIDE SEQUENCE [LARGE SCALE GENOMIC DNA]</scope>
    <source>
        <strain evidence="3 4">P3</strain>
    </source>
</reference>
<gene>
    <name evidence="3" type="ORF">FEF65_04890</name>
</gene>
<accession>A0A5R9GS01</accession>